<organism evidence="2 3">
    <name type="scientific">Lentinula aciculospora</name>
    <dbReference type="NCBI Taxonomy" id="153920"/>
    <lineage>
        <taxon>Eukaryota</taxon>
        <taxon>Fungi</taxon>
        <taxon>Dikarya</taxon>
        <taxon>Basidiomycota</taxon>
        <taxon>Agaricomycotina</taxon>
        <taxon>Agaricomycetes</taxon>
        <taxon>Agaricomycetidae</taxon>
        <taxon>Agaricales</taxon>
        <taxon>Marasmiineae</taxon>
        <taxon>Omphalotaceae</taxon>
        <taxon>Lentinula</taxon>
    </lineage>
</organism>
<feature type="region of interest" description="Disordered" evidence="1">
    <location>
        <begin position="240"/>
        <end position="267"/>
    </location>
</feature>
<comment type="caution">
    <text evidence="2">The sequence shown here is derived from an EMBL/GenBank/DDBJ whole genome shotgun (WGS) entry which is preliminary data.</text>
</comment>
<gene>
    <name evidence="2" type="ORF">J3R30DRAFT_3299672</name>
</gene>
<evidence type="ECO:0000256" key="1">
    <source>
        <dbReference type="SAM" id="MobiDB-lite"/>
    </source>
</evidence>
<sequence>MPSWQIQTYTVSDGIELSFTDSGAPPDSRDYTTVLFVHGGVFNAYQFRKVHAHAHALNLRTVLIHRRDYAGSTPYSSSEIEELEQGSAAFWERLSAQVAEFMEIFIKRERIPKLNRQKSSGGNGGVAIFGWSAGCSTVLSLLGLTRNPMISEDLYIGLQEYIGNCIIYDPPYFCFGYIPPSDNRNYIPWNDPAVSAEDLPGVVAEWISSYYDHPCYDPVSQSLSSKAGIHDLDGIRQKGDRMSVSSWTDEETAMGLEGTPAKNEVLA</sequence>
<dbReference type="AlphaFoldDB" id="A0A9W9DI00"/>
<dbReference type="EMBL" id="JAOTPV010000022">
    <property type="protein sequence ID" value="KAJ4471423.1"/>
    <property type="molecule type" value="Genomic_DNA"/>
</dbReference>
<name>A0A9W9DI00_9AGAR</name>
<evidence type="ECO:0008006" key="4">
    <source>
        <dbReference type="Google" id="ProtNLM"/>
    </source>
</evidence>
<dbReference type="SUPFAM" id="SSF53474">
    <property type="entry name" value="alpha/beta-Hydrolases"/>
    <property type="match status" value="1"/>
</dbReference>
<dbReference type="OrthoDB" id="5311491at2759"/>
<dbReference type="Gene3D" id="3.40.50.1820">
    <property type="entry name" value="alpha/beta hydrolase"/>
    <property type="match status" value="1"/>
</dbReference>
<evidence type="ECO:0000313" key="3">
    <source>
        <dbReference type="Proteomes" id="UP001150266"/>
    </source>
</evidence>
<accession>A0A9W9DI00</accession>
<protein>
    <recommendedName>
        <fullName evidence="4">Alpha/beta-hydrolase</fullName>
    </recommendedName>
</protein>
<keyword evidence="3" id="KW-1185">Reference proteome</keyword>
<evidence type="ECO:0000313" key="2">
    <source>
        <dbReference type="EMBL" id="KAJ4471423.1"/>
    </source>
</evidence>
<dbReference type="InterPro" id="IPR029058">
    <property type="entry name" value="AB_hydrolase_fold"/>
</dbReference>
<reference evidence="2" key="1">
    <citation type="submission" date="2022-08" db="EMBL/GenBank/DDBJ databases">
        <title>A Global Phylogenomic Analysis of the Shiitake Genus Lentinula.</title>
        <authorList>
            <consortium name="DOE Joint Genome Institute"/>
            <person name="Sierra-Patev S."/>
            <person name="Min B."/>
            <person name="Naranjo-Ortiz M."/>
            <person name="Looney B."/>
            <person name="Konkel Z."/>
            <person name="Slot J.C."/>
            <person name="Sakamoto Y."/>
            <person name="Steenwyk J.L."/>
            <person name="Rokas A."/>
            <person name="Carro J."/>
            <person name="Camarero S."/>
            <person name="Ferreira P."/>
            <person name="Molpeceres G."/>
            <person name="Ruiz-Duenas F.J."/>
            <person name="Serrano A."/>
            <person name="Henrissat B."/>
            <person name="Drula E."/>
            <person name="Hughes K.W."/>
            <person name="Mata J.L."/>
            <person name="Ishikawa N.K."/>
            <person name="Vargas-Isla R."/>
            <person name="Ushijima S."/>
            <person name="Smith C.A."/>
            <person name="Ahrendt S."/>
            <person name="Andreopoulos W."/>
            <person name="He G."/>
            <person name="Labutti K."/>
            <person name="Lipzen A."/>
            <person name="Ng V."/>
            <person name="Riley R."/>
            <person name="Sandor L."/>
            <person name="Barry K."/>
            <person name="Martinez A.T."/>
            <person name="Xiao Y."/>
            <person name="Gibbons J.G."/>
            <person name="Terashima K."/>
            <person name="Grigoriev I.V."/>
            <person name="Hibbett D.S."/>
        </authorList>
    </citation>
    <scope>NUCLEOTIDE SEQUENCE</scope>
    <source>
        <strain evidence="2">JLM2183</strain>
    </source>
</reference>
<proteinExistence type="predicted"/>
<dbReference type="Proteomes" id="UP001150266">
    <property type="component" value="Unassembled WGS sequence"/>
</dbReference>